<dbReference type="GO" id="GO:0003906">
    <property type="term" value="F:DNA-(apurinic or apyrimidinic site) endonuclease activity"/>
    <property type="evidence" value="ECO:0007669"/>
    <property type="project" value="TreeGrafter"/>
</dbReference>
<dbReference type="InterPro" id="IPR018246">
    <property type="entry name" value="AP_endonuc_F2_Zn_BS"/>
</dbReference>
<dbReference type="NCBIfam" id="TIGR00587">
    <property type="entry name" value="nfo"/>
    <property type="match status" value="1"/>
</dbReference>
<keyword evidence="3" id="KW-0479">Metal-binding</keyword>
<dbReference type="CDD" id="cd00019">
    <property type="entry name" value="AP2Ec"/>
    <property type="match status" value="1"/>
</dbReference>
<protein>
    <submittedName>
        <fullName evidence="9">Endonuclease IV, apurinic endonuclease</fullName>
    </submittedName>
</protein>
<comment type="cofactor">
    <cofactor evidence="1">
        <name>Zn(2+)</name>
        <dbReference type="ChEBI" id="CHEBI:29105"/>
    </cofactor>
</comment>
<dbReference type="GO" id="GO:0008270">
    <property type="term" value="F:zinc ion binding"/>
    <property type="evidence" value="ECO:0007669"/>
    <property type="project" value="InterPro"/>
</dbReference>
<evidence type="ECO:0000256" key="7">
    <source>
        <dbReference type="ARBA" id="ARBA00023204"/>
    </source>
</evidence>
<dbReference type="GO" id="GO:0008081">
    <property type="term" value="F:phosphoric diester hydrolase activity"/>
    <property type="evidence" value="ECO:0007669"/>
    <property type="project" value="TreeGrafter"/>
</dbReference>
<keyword evidence="6" id="KW-0862">Zinc</keyword>
<evidence type="ECO:0000256" key="5">
    <source>
        <dbReference type="ARBA" id="ARBA00022801"/>
    </source>
</evidence>
<evidence type="ECO:0000256" key="6">
    <source>
        <dbReference type="ARBA" id="ARBA00022833"/>
    </source>
</evidence>
<feature type="domain" description="Xylose isomerase-like TIM barrel" evidence="8">
    <location>
        <begin position="2"/>
        <end position="233"/>
    </location>
</feature>
<keyword evidence="7" id="KW-0234">DNA repair</keyword>
<dbReference type="STRING" id="1212765.MHLP_04340"/>
<organism evidence="9 10">
    <name type="scientific">Mycoplasma haematolamae (strain Purdue)</name>
    <dbReference type="NCBI Taxonomy" id="1212765"/>
    <lineage>
        <taxon>Bacteria</taxon>
        <taxon>Bacillati</taxon>
        <taxon>Mycoplasmatota</taxon>
        <taxon>Mollicutes</taxon>
        <taxon>Mycoplasmataceae</taxon>
        <taxon>Mycoplasma</taxon>
    </lineage>
</organism>
<dbReference type="SMART" id="SM00518">
    <property type="entry name" value="AP2Ec"/>
    <property type="match status" value="1"/>
</dbReference>
<evidence type="ECO:0000256" key="3">
    <source>
        <dbReference type="ARBA" id="ARBA00022723"/>
    </source>
</evidence>
<dbReference type="GO" id="GO:0003677">
    <property type="term" value="F:DNA binding"/>
    <property type="evidence" value="ECO:0007669"/>
    <property type="project" value="InterPro"/>
</dbReference>
<dbReference type="GO" id="GO:0006284">
    <property type="term" value="P:base-excision repair"/>
    <property type="evidence" value="ECO:0007669"/>
    <property type="project" value="TreeGrafter"/>
</dbReference>
<dbReference type="InterPro" id="IPR001719">
    <property type="entry name" value="AP_endonuc_2"/>
</dbReference>
<dbReference type="PANTHER" id="PTHR21445">
    <property type="entry name" value="ENDONUCLEASE IV ENDODEOXYRIBONUCLEASE IV"/>
    <property type="match status" value="1"/>
</dbReference>
<evidence type="ECO:0000256" key="2">
    <source>
        <dbReference type="ARBA" id="ARBA00005340"/>
    </source>
</evidence>
<evidence type="ECO:0000259" key="8">
    <source>
        <dbReference type="Pfam" id="PF01261"/>
    </source>
</evidence>
<accession>I7BKN8</accession>
<comment type="similarity">
    <text evidence="2">Belongs to the AP endonuclease 2 family.</text>
</comment>
<dbReference type="PROSITE" id="PS00730">
    <property type="entry name" value="AP_NUCLEASE_F2_2"/>
    <property type="match status" value="1"/>
</dbReference>
<dbReference type="SUPFAM" id="SSF51658">
    <property type="entry name" value="Xylose isomerase-like"/>
    <property type="match status" value="1"/>
</dbReference>
<dbReference type="Gene3D" id="3.20.20.150">
    <property type="entry name" value="Divalent-metal-dependent TIM barrel enzymes"/>
    <property type="match status" value="1"/>
</dbReference>
<keyword evidence="9" id="KW-0255">Endonuclease</keyword>
<reference evidence="9 10" key="1">
    <citation type="journal article" date="2012" name="J. Bacteriol.">
        <title>Genome Sequence of "Candidatus Mycoplasma haemolamae" Strain Purdue, a Red Blood Cell Pathogen of Alpacas (Vicugna pacos) and Llamas (Lama glama).</title>
        <authorList>
            <person name="Guimaraes A.M."/>
            <person name="Toth B."/>
            <person name="Santos A.P."/>
            <person name="do Nascimento N.C."/>
            <person name="Kritchevsky J.E."/>
            <person name="Messick J.B."/>
        </authorList>
    </citation>
    <scope>NUCLEOTIDE SEQUENCE [LARGE SCALE GENOMIC DNA]</scope>
    <source>
        <strain evidence="9 10">Purdue</strain>
    </source>
</reference>
<dbReference type="Pfam" id="PF01261">
    <property type="entry name" value="AP_endonuc_2"/>
    <property type="match status" value="1"/>
</dbReference>
<dbReference type="Proteomes" id="UP000006502">
    <property type="component" value="Chromosome"/>
</dbReference>
<keyword evidence="10" id="KW-1185">Reference proteome</keyword>
<proteinExistence type="inferred from homology"/>
<evidence type="ECO:0000256" key="4">
    <source>
        <dbReference type="ARBA" id="ARBA00022763"/>
    </source>
</evidence>
<evidence type="ECO:0000256" key="1">
    <source>
        <dbReference type="ARBA" id="ARBA00001947"/>
    </source>
</evidence>
<name>I7BKN8_MYCHA</name>
<dbReference type="EMBL" id="CP003731">
    <property type="protein sequence ID" value="AFO52448.1"/>
    <property type="molecule type" value="Genomic_DNA"/>
</dbReference>
<reference evidence="10" key="2">
    <citation type="submission" date="2012-07" db="EMBL/GenBank/DDBJ databases">
        <title>Complete genome sequence of 'Candidatus Mycoplasma haemolamae'.</title>
        <authorList>
            <person name="Guimaraes A.M.S."/>
            <person name="Toth B."/>
            <person name="Santos A.P."/>
            <person name="Nascimento N.C."/>
            <person name="Sojka J.E."/>
            <person name="Messick J.B."/>
        </authorList>
    </citation>
    <scope>NUCLEOTIDE SEQUENCE [LARGE SCALE GENOMIC DNA]</scope>
    <source>
        <strain evidence="10">Purdue</strain>
    </source>
</reference>
<evidence type="ECO:0000313" key="10">
    <source>
        <dbReference type="Proteomes" id="UP000006502"/>
    </source>
</evidence>
<dbReference type="PANTHER" id="PTHR21445:SF0">
    <property type="entry name" value="APURINIC-APYRIMIDINIC ENDONUCLEASE"/>
    <property type="match status" value="1"/>
</dbReference>
<evidence type="ECO:0000313" key="9">
    <source>
        <dbReference type="EMBL" id="AFO52448.1"/>
    </source>
</evidence>
<keyword evidence="5" id="KW-0378">Hydrolase</keyword>
<dbReference type="KEGG" id="mhl:MHLP_04340"/>
<dbReference type="PROSITE" id="PS51432">
    <property type="entry name" value="AP_NUCLEASE_F2_4"/>
    <property type="match status" value="1"/>
</dbReference>
<keyword evidence="9" id="KW-0540">Nuclease</keyword>
<dbReference type="PATRIC" id="fig|1212765.3.peg.985"/>
<keyword evidence="4" id="KW-0227">DNA damage</keyword>
<dbReference type="InterPro" id="IPR013022">
    <property type="entry name" value="Xyl_isomerase-like_TIM-brl"/>
</dbReference>
<dbReference type="AlphaFoldDB" id="I7BKN8"/>
<dbReference type="HOGENOM" id="CLU_025885_4_1_14"/>
<gene>
    <name evidence="9" type="ordered locus">MHLP_04340</name>
</gene>
<dbReference type="InterPro" id="IPR036237">
    <property type="entry name" value="Xyl_isomerase-like_sf"/>
</dbReference>
<sequence length="286" mass="32883">MIFTGPPQNIKRAPIEELFLEEARELGSKNGLDFSNCVVHAPYIFNLAASDSEDRFIHRLLVSEITRMVEMGIPYFIVHPGYHNGFSYEQGIDNIVTNIKSVLEATKHLNYFFCLETMAGKSNQLGSKLEQLQEILERCSWDPKLAICLDTCHLHDAGYDLSKKEEFKELVDRTVGLNRVKVLHLGDSMNPRGSAKDRHANYGYGYIGWDTVLDWAYDPYFSTIPIIVETPYWRRKYLSKTGTEKVELISPYKHEIGLLRSKKWEIISRKDCDPVFNIKINLAKVS</sequence>